<feature type="compositionally biased region" description="Low complexity" evidence="2">
    <location>
        <begin position="589"/>
        <end position="599"/>
    </location>
</feature>
<dbReference type="GO" id="GO:0000226">
    <property type="term" value="P:microtubule cytoskeleton organization"/>
    <property type="evidence" value="ECO:0007669"/>
    <property type="project" value="TreeGrafter"/>
</dbReference>
<feature type="coiled-coil region" evidence="1">
    <location>
        <begin position="482"/>
        <end position="569"/>
    </location>
</feature>
<evidence type="ECO:0000259" key="3">
    <source>
        <dbReference type="Pfam" id="PF12814"/>
    </source>
</evidence>
<dbReference type="GO" id="GO:0005739">
    <property type="term" value="C:mitochondrion"/>
    <property type="evidence" value="ECO:0007669"/>
    <property type="project" value="TreeGrafter"/>
</dbReference>
<evidence type="ECO:0000313" key="4">
    <source>
        <dbReference type="EMBL" id="KAE8259518.1"/>
    </source>
</evidence>
<dbReference type="InterPro" id="IPR053005">
    <property type="entry name" value="Nuclear_Pos-Cytoskel_Interact"/>
</dbReference>
<name>A0A177TI21_9BASI</name>
<feature type="compositionally biased region" description="Pro residues" evidence="2">
    <location>
        <begin position="1562"/>
        <end position="1572"/>
    </location>
</feature>
<dbReference type="GO" id="GO:0005543">
    <property type="term" value="F:phospholipid binding"/>
    <property type="evidence" value="ECO:0007669"/>
    <property type="project" value="InterPro"/>
</dbReference>
<feature type="compositionally biased region" description="Gly residues" evidence="2">
    <location>
        <begin position="10"/>
        <end position="19"/>
    </location>
</feature>
<dbReference type="InterPro" id="IPR024774">
    <property type="entry name" value="PH_dom-Mcp5-type"/>
</dbReference>
<feature type="compositionally biased region" description="Polar residues" evidence="2">
    <location>
        <begin position="1662"/>
        <end position="1675"/>
    </location>
</feature>
<feature type="region of interest" description="Disordered" evidence="2">
    <location>
        <begin position="1354"/>
        <end position="1377"/>
    </location>
</feature>
<feature type="region of interest" description="Disordered" evidence="2">
    <location>
        <begin position="1977"/>
        <end position="1999"/>
    </location>
</feature>
<feature type="compositionally biased region" description="Acidic residues" evidence="2">
    <location>
        <begin position="804"/>
        <end position="832"/>
    </location>
</feature>
<feature type="region of interest" description="Disordered" evidence="2">
    <location>
        <begin position="737"/>
        <end position="886"/>
    </location>
</feature>
<feature type="compositionally biased region" description="Polar residues" evidence="2">
    <location>
        <begin position="847"/>
        <end position="858"/>
    </location>
</feature>
<dbReference type="GO" id="GO:0032065">
    <property type="term" value="P:maintenance of protein location in cell cortex"/>
    <property type="evidence" value="ECO:0007669"/>
    <property type="project" value="InterPro"/>
</dbReference>
<feature type="compositionally biased region" description="Polar residues" evidence="2">
    <location>
        <begin position="218"/>
        <end position="228"/>
    </location>
</feature>
<feature type="region of interest" description="Disordered" evidence="2">
    <location>
        <begin position="2079"/>
        <end position="2137"/>
    </location>
</feature>
<feature type="region of interest" description="Disordered" evidence="2">
    <location>
        <begin position="902"/>
        <end position="960"/>
    </location>
</feature>
<feature type="compositionally biased region" description="Polar residues" evidence="2">
    <location>
        <begin position="1697"/>
        <end position="1707"/>
    </location>
</feature>
<feature type="compositionally biased region" description="Polar residues" evidence="2">
    <location>
        <begin position="39"/>
        <end position="56"/>
    </location>
</feature>
<feature type="compositionally biased region" description="Polar residues" evidence="2">
    <location>
        <begin position="1984"/>
        <end position="1999"/>
    </location>
</feature>
<feature type="compositionally biased region" description="Polar residues" evidence="2">
    <location>
        <begin position="911"/>
        <end position="925"/>
    </location>
</feature>
<feature type="compositionally biased region" description="Low complexity" evidence="2">
    <location>
        <begin position="1598"/>
        <end position="1615"/>
    </location>
</feature>
<feature type="region of interest" description="Disordered" evidence="2">
    <location>
        <begin position="1847"/>
        <end position="1899"/>
    </location>
</feature>
<feature type="compositionally biased region" description="Basic residues" evidence="2">
    <location>
        <begin position="2081"/>
        <end position="2096"/>
    </location>
</feature>
<feature type="compositionally biased region" description="Polar residues" evidence="2">
    <location>
        <begin position="2189"/>
        <end position="2214"/>
    </location>
</feature>
<feature type="region of interest" description="Disordered" evidence="2">
    <location>
        <begin position="1911"/>
        <end position="1939"/>
    </location>
</feature>
<comment type="caution">
    <text evidence="4">The sequence shown here is derived from an EMBL/GenBank/DDBJ whole genome shotgun (WGS) entry which is preliminary data.</text>
</comment>
<evidence type="ECO:0000313" key="5">
    <source>
        <dbReference type="Proteomes" id="UP000077521"/>
    </source>
</evidence>
<dbReference type="PANTHER" id="PTHR28190">
    <property type="entry name" value="NUCLEAR MIGRATION PROTEIN NUM1"/>
    <property type="match status" value="1"/>
</dbReference>
<reference evidence="4" key="2">
    <citation type="journal article" date="2019" name="IMA Fungus">
        <title>Genome sequencing and comparison of five Tilletia species to identify candidate genes for the detection of regulated species infecting wheat.</title>
        <authorList>
            <person name="Nguyen H.D.T."/>
            <person name="Sultana T."/>
            <person name="Kesanakurti P."/>
            <person name="Hambleton S."/>
        </authorList>
    </citation>
    <scope>NUCLEOTIDE SEQUENCE</scope>
    <source>
        <strain evidence="4">DAOMC 236416</strain>
    </source>
</reference>
<feature type="region of interest" description="Disordered" evidence="2">
    <location>
        <begin position="217"/>
        <end position="264"/>
    </location>
</feature>
<feature type="compositionally biased region" description="Polar residues" evidence="2">
    <location>
        <begin position="1582"/>
        <end position="1594"/>
    </location>
</feature>
<feature type="compositionally biased region" description="Low complexity" evidence="2">
    <location>
        <begin position="319"/>
        <end position="331"/>
    </location>
</feature>
<feature type="compositionally biased region" description="Basic and acidic residues" evidence="2">
    <location>
        <begin position="1080"/>
        <end position="1093"/>
    </location>
</feature>
<organism evidence="4 5">
    <name type="scientific">Tilletia indica</name>
    <dbReference type="NCBI Taxonomy" id="43049"/>
    <lineage>
        <taxon>Eukaryota</taxon>
        <taxon>Fungi</taxon>
        <taxon>Dikarya</taxon>
        <taxon>Basidiomycota</taxon>
        <taxon>Ustilaginomycotina</taxon>
        <taxon>Exobasidiomycetes</taxon>
        <taxon>Tilletiales</taxon>
        <taxon>Tilletiaceae</taxon>
        <taxon>Tilletia</taxon>
    </lineage>
</organism>
<sequence length="2241" mass="234961">MSGPPPLTPGSGGGTGGLGSNLNFRMPARPGSSLRKTRQSTSETANGQSTPSTPGPSTFALPALPHPSPLPAGGIPMAAPSSSGSSLPANPFEDASSPHDHVPITPIGHRRGNSRSSDILLAAAAGSAGGHYQQYPSRPHSPSSSSVGHDNVFDTTVTLSTAVAHALAASTQRRQRLQDLREGLEGQTRAAGELGKTLVDQLADIDELMDSLNKAMQDLQSRQTSNSSLDKDVTGENGEINADDTLAADPDSEQEKEAQDQARRKIASLQSKIDEKVAEMETRRLNYVKALIDAGPQQSPTSGIPASASILDMLAGLTPGSGTGSTSRGAGFPQESPSKNAAAAAAAAYDFLNSDPHSLPASRSTGANSSLAALLAGGAISNGAANLAGGPTARQSDRRARNAVARSSITDQSLVNQLQEGLVSEIRRLQALLSDRDGEIIIVRTQKEEAEKEAALWKPKALQLIENEDALKQENWDLSVAKQTLAEQLTDAQASLRKAEAEKTRLNRDVTKARETLDSQRVEIEAQMAELERIKNLRETEAALARKERAGLQRDYSNLQTEIQHLRADGKRAGVSMSGLGASLGAGGARSASSSMTAGDETSRAGDVSMPIAEEDERAGGRNLLEPGSQGGSGTMSPSSSMFSEMPADRTGAAEASTSALMPAGPSAEGKRVVSGASSHTAMPDETTSNDLRIRLARAHQKSIRDSAERRKQKELISQLTRELQAAGVKLSAGLEGAVATETAEPSDDEGGESGIWLEDGEQTDASRSVANRSRRMPRSSTRPSMASRLGLGFPSKKSVGAVEDGEDEELSDVEDDEAELAPAEEGEEDMAADSKADPAGEASIAGASSTSNTVEADQSSKRTRATRSRARPVSVASTTAGSVAGAETLGAALAAVPADSIEEAGEVSADANQPSTSQEASAQTDELEEEDVWAPAEEEPKTMTESQSMTDPIDTEAPLRAALAERDAAHAAVLSKLALEHRSKMEELVRTHDGVLGDRDANHARALDGRSAEHAQAVEALKAEHESALADAKAAHEKALAEAKAAHEKVLADTKSAHEQALVDVQAAHEQTLATETKAAQDKALEQARAHQESALAEARSRHSKALAEQVAVGSASLAAAEALHLKALSDRDAAHKTEVDNVREDLLKKQQREAEVKAATSAALLKQRDEEHAGAIVELKVTHSALIRQKDSAQLAALAERDEALKKARAEIDVLQRKMKDLGAEVERLRKEVEEARTAHDEAVANAAAAATAAAQAAAASGSSPSSVSVSAEELRQKLRPLSGVSDDSTHHASTSTTDVDSSDAFTDAEDHITPARTPTPAQAATMSGLGFGGRMAAGLAAAVGLGAVAQQGRDSSSSEETDGAGAEVRRAKAREEPGVRRVVLAELQDESCQTDDLLWEAFKSELRAEGAAQAQSQMNTSATITGLTAAGLENAGSIVLVGGHGGHSKSARSRDSISTFGGGNHDDVDTGTPNATPTMYSVGAVLGSNTGASSANRLSMESSMTGVESNAGTVATTSASRLDKTKPPHMQVPPPPAMPPPPGLSTRRSQPSPVLAGVPPRPTSPPPPELVSRVREQQQRSTLQVPGSSGRPSLAGVVASNSGGSVPNGSSNMPHESSLSSLRTRKYSHDNALSAGLPPHEDHLSAHSRRSRRGKVPRKSSQTSFASDVTSELSRRMSFGSSEAPVERRESHAQLGSGTHSRAATGSGGPAPDGTDPDIIQAITQTMIGEYLFKYTRKTMRAGYSDKRHKRFFWVHPYTRMLYWTLTDPGGARVSDGSSKGACIEDIRVVEDTNPNPPGLFHMSIIVKTAAREMKLTAPNKDRHDVWLAALGYLVNRGMPTGDAMSMGDGGGLTDQENRMLNAPSNAPSPRKPRDRSATTGTGTGRSRFLSPARSLRSRKSNDAFLYAGNQSGSEANDATPRPRNGSVGATGALSLSSTKRAGLPARDYLEQVESDQAQRRAVAAQRALLPARSHLRPRQTGASEHGQQANPSTPGKMSIGSAFGIPGSAGVVAAQNVSPKMPADDSWDRLADLSSHSFNDPRLKTAEEMLEEDNEGFDGLDNVRACCDGKHDVGSLAHKHHHHHHHQQRHNRSSFERRSSIGSQTRSFLAVGAQGRPSDVGSARSTSPAPQIGHLNLATNSEQAATWSAGSSAQPVRTGNFATMFNDSPIVDAGQGDGTQVNEFGRTTSSAGPASNDTKYTAKSVASSTGSGRGTATEAFINQVQRIKAARQSSGAR</sequence>
<evidence type="ECO:0000256" key="2">
    <source>
        <dbReference type="SAM" id="MobiDB-lite"/>
    </source>
</evidence>
<keyword evidence="1" id="KW-0175">Coiled coil</keyword>
<feature type="compositionally biased region" description="Basic residues" evidence="2">
    <location>
        <begin position="1649"/>
        <end position="1661"/>
    </location>
</feature>
<proteinExistence type="predicted"/>
<feature type="domain" description="Pleckstrin homology" evidence="3">
    <location>
        <begin position="1722"/>
        <end position="1840"/>
    </location>
</feature>
<feature type="compositionally biased region" description="Low complexity" evidence="2">
    <location>
        <begin position="872"/>
        <end position="886"/>
    </location>
</feature>
<feature type="region of interest" description="Disordered" evidence="2">
    <location>
        <begin position="1448"/>
        <end position="1473"/>
    </location>
</feature>
<accession>A0A177TI21</accession>
<gene>
    <name evidence="4" type="ORF">A4X13_0g958</name>
</gene>
<evidence type="ECO:0000256" key="1">
    <source>
        <dbReference type="SAM" id="Coils"/>
    </source>
</evidence>
<feature type="region of interest" description="Disordered" evidence="2">
    <location>
        <begin position="1283"/>
        <end position="1307"/>
    </location>
</feature>
<feature type="region of interest" description="Disordered" evidence="2">
    <location>
        <begin position="1074"/>
        <end position="1102"/>
    </location>
</feature>
<keyword evidence="5" id="KW-1185">Reference proteome</keyword>
<feature type="region of interest" description="Disordered" evidence="2">
    <location>
        <begin position="584"/>
        <end position="691"/>
    </location>
</feature>
<feature type="compositionally biased region" description="Pro residues" evidence="2">
    <location>
        <begin position="1533"/>
        <end position="1546"/>
    </location>
</feature>
<feature type="region of interest" description="Disordered" evidence="2">
    <location>
        <begin position="1"/>
        <end position="114"/>
    </location>
</feature>
<dbReference type="Proteomes" id="UP000077521">
    <property type="component" value="Unassembled WGS sequence"/>
</dbReference>
<feature type="region of interest" description="Disordered" evidence="2">
    <location>
        <begin position="1495"/>
        <end position="1721"/>
    </location>
</feature>
<protein>
    <recommendedName>
        <fullName evidence="3">Pleckstrin homology domain-containing protein</fullName>
    </recommendedName>
</protein>
<feature type="compositionally biased region" description="Polar residues" evidence="2">
    <location>
        <begin position="1495"/>
        <end position="1523"/>
    </location>
</feature>
<dbReference type="EMBL" id="LWDF02000034">
    <property type="protein sequence ID" value="KAE8259518.1"/>
    <property type="molecule type" value="Genomic_DNA"/>
</dbReference>
<feature type="compositionally biased region" description="Low complexity" evidence="2">
    <location>
        <begin position="779"/>
        <end position="789"/>
    </location>
</feature>
<dbReference type="GO" id="GO:0015631">
    <property type="term" value="F:tubulin binding"/>
    <property type="evidence" value="ECO:0007669"/>
    <property type="project" value="TreeGrafter"/>
</dbReference>
<reference evidence="4" key="1">
    <citation type="submission" date="2016-04" db="EMBL/GenBank/DDBJ databases">
        <authorList>
            <person name="Nguyen H.D."/>
            <person name="Samba Siva P."/>
            <person name="Cullis J."/>
            <person name="Levesque C.A."/>
            <person name="Hambleton S."/>
        </authorList>
    </citation>
    <scope>NUCLEOTIDE SEQUENCE</scope>
    <source>
        <strain evidence="4">DAOMC 236416</strain>
    </source>
</reference>
<dbReference type="GO" id="GO:0005938">
    <property type="term" value="C:cell cortex"/>
    <property type="evidence" value="ECO:0007669"/>
    <property type="project" value="InterPro"/>
</dbReference>
<feature type="region of interest" description="Disordered" evidence="2">
    <location>
        <begin position="319"/>
        <end position="339"/>
    </location>
</feature>
<feature type="compositionally biased region" description="Low complexity" evidence="2">
    <location>
        <begin position="1294"/>
        <end position="1307"/>
    </location>
</feature>
<dbReference type="PANTHER" id="PTHR28190:SF1">
    <property type="entry name" value="NUCLEAR MIGRATION PROTEIN NUM1"/>
    <property type="match status" value="1"/>
</dbReference>
<feature type="compositionally biased region" description="Basic and acidic residues" evidence="2">
    <location>
        <begin position="253"/>
        <end position="263"/>
    </location>
</feature>
<feature type="compositionally biased region" description="Low complexity" evidence="2">
    <location>
        <begin position="635"/>
        <end position="646"/>
    </location>
</feature>
<feature type="coiled-coil region" evidence="1">
    <location>
        <begin position="1016"/>
        <end position="1050"/>
    </location>
</feature>
<feature type="compositionally biased region" description="Polar residues" evidence="2">
    <location>
        <begin position="1616"/>
        <end position="1625"/>
    </location>
</feature>
<dbReference type="CDD" id="cd13365">
    <property type="entry name" value="PH_PLC_plant-like"/>
    <property type="match status" value="1"/>
</dbReference>
<feature type="compositionally biased region" description="Polar residues" evidence="2">
    <location>
        <begin position="676"/>
        <end position="691"/>
    </location>
</feature>
<feature type="compositionally biased region" description="Basic residues" evidence="2">
    <location>
        <begin position="862"/>
        <end position="871"/>
    </location>
</feature>
<feature type="region of interest" description="Disordered" evidence="2">
    <location>
        <begin position="2189"/>
        <end position="2219"/>
    </location>
</feature>
<dbReference type="Pfam" id="PF12814">
    <property type="entry name" value="Mcp5_PH"/>
    <property type="match status" value="1"/>
</dbReference>
<feature type="coiled-coil region" evidence="1">
    <location>
        <begin position="1200"/>
        <end position="1248"/>
    </location>
</feature>
<feature type="compositionally biased region" description="Low complexity" evidence="2">
    <location>
        <begin position="71"/>
        <end position="91"/>
    </location>
</feature>